<organism evidence="1 2">
    <name type="scientific">Gymnopilus dilepis</name>
    <dbReference type="NCBI Taxonomy" id="231916"/>
    <lineage>
        <taxon>Eukaryota</taxon>
        <taxon>Fungi</taxon>
        <taxon>Dikarya</taxon>
        <taxon>Basidiomycota</taxon>
        <taxon>Agaricomycotina</taxon>
        <taxon>Agaricomycetes</taxon>
        <taxon>Agaricomycetidae</taxon>
        <taxon>Agaricales</taxon>
        <taxon>Agaricineae</taxon>
        <taxon>Hymenogastraceae</taxon>
        <taxon>Gymnopilus</taxon>
    </lineage>
</organism>
<dbReference type="EMBL" id="NHYE01001379">
    <property type="protein sequence ID" value="PPQ96329.1"/>
    <property type="molecule type" value="Genomic_DNA"/>
</dbReference>
<evidence type="ECO:0000313" key="1">
    <source>
        <dbReference type="EMBL" id="PPQ96329.1"/>
    </source>
</evidence>
<name>A0A409Y011_9AGAR</name>
<gene>
    <name evidence="1" type="ORF">CVT26_004955</name>
</gene>
<reference evidence="1 2" key="1">
    <citation type="journal article" date="2018" name="Evol. Lett.">
        <title>Horizontal gene cluster transfer increased hallucinogenic mushroom diversity.</title>
        <authorList>
            <person name="Reynolds H.T."/>
            <person name="Vijayakumar V."/>
            <person name="Gluck-Thaler E."/>
            <person name="Korotkin H.B."/>
            <person name="Matheny P.B."/>
            <person name="Slot J.C."/>
        </authorList>
    </citation>
    <scope>NUCLEOTIDE SEQUENCE [LARGE SCALE GENOMIC DNA]</scope>
    <source>
        <strain evidence="1 2">SRW20</strain>
    </source>
</reference>
<evidence type="ECO:0000313" key="2">
    <source>
        <dbReference type="Proteomes" id="UP000284706"/>
    </source>
</evidence>
<sequence>MPYGPSVVGHKLPEPTFHTIRCYDFKFNDGYLSFALTCLEVWGRYHHLSREDFLREWLEVTRSYFLHVYLVRVENPPPGRFNHVRFHSARMSSLCYLPPSLRERIQQHLDARSPAFTIGYSIVPGGINQGEEYTHVQGAHVEAFVHTFRFPLPDTSNIDRTEILRAIVYRENAYREEATQKERDGNKN</sequence>
<protein>
    <submittedName>
        <fullName evidence="1">Uncharacterized protein</fullName>
    </submittedName>
</protein>
<dbReference type="Proteomes" id="UP000284706">
    <property type="component" value="Unassembled WGS sequence"/>
</dbReference>
<dbReference type="InParanoid" id="A0A409Y011"/>
<comment type="caution">
    <text evidence="1">The sequence shown here is derived from an EMBL/GenBank/DDBJ whole genome shotgun (WGS) entry which is preliminary data.</text>
</comment>
<accession>A0A409Y011</accession>
<dbReference type="AlphaFoldDB" id="A0A409Y011"/>
<proteinExistence type="predicted"/>
<keyword evidence="2" id="KW-1185">Reference proteome</keyword>